<dbReference type="EMBL" id="KZ678651">
    <property type="protein sequence ID" value="PSR77526.1"/>
    <property type="molecule type" value="Genomic_DNA"/>
</dbReference>
<dbReference type="PANTHER" id="PTHR23322">
    <property type="entry name" value="FAS-ASSOCIATED PROTEIN"/>
    <property type="match status" value="1"/>
</dbReference>
<evidence type="ECO:0000259" key="2">
    <source>
        <dbReference type="PROSITE" id="PS50033"/>
    </source>
</evidence>
<dbReference type="InterPro" id="IPR029071">
    <property type="entry name" value="Ubiquitin-like_domsf"/>
</dbReference>
<feature type="region of interest" description="Disordered" evidence="1">
    <location>
        <begin position="45"/>
        <end position="126"/>
    </location>
</feature>
<feature type="compositionally biased region" description="Acidic residues" evidence="1">
    <location>
        <begin position="101"/>
        <end position="125"/>
    </location>
</feature>
<dbReference type="PROSITE" id="PS50033">
    <property type="entry name" value="UBX"/>
    <property type="match status" value="1"/>
</dbReference>
<dbReference type="SMART" id="SM00166">
    <property type="entry name" value="UBX"/>
    <property type="match status" value="1"/>
</dbReference>
<dbReference type="OrthoDB" id="270602at2759"/>
<evidence type="ECO:0000313" key="4">
    <source>
        <dbReference type="Proteomes" id="UP000241462"/>
    </source>
</evidence>
<gene>
    <name evidence="3" type="ORF">BD289DRAFT_456636</name>
</gene>
<organism evidence="3 4">
    <name type="scientific">Coniella lustricola</name>
    <dbReference type="NCBI Taxonomy" id="2025994"/>
    <lineage>
        <taxon>Eukaryota</taxon>
        <taxon>Fungi</taxon>
        <taxon>Dikarya</taxon>
        <taxon>Ascomycota</taxon>
        <taxon>Pezizomycotina</taxon>
        <taxon>Sordariomycetes</taxon>
        <taxon>Sordariomycetidae</taxon>
        <taxon>Diaporthales</taxon>
        <taxon>Schizoparmaceae</taxon>
        <taxon>Coniella</taxon>
    </lineage>
</organism>
<dbReference type="SUPFAM" id="SSF54236">
    <property type="entry name" value="Ubiquitin-like"/>
    <property type="match status" value="1"/>
</dbReference>
<dbReference type="Pfam" id="PF14555">
    <property type="entry name" value="UBA_4"/>
    <property type="match status" value="1"/>
</dbReference>
<evidence type="ECO:0000313" key="3">
    <source>
        <dbReference type="EMBL" id="PSR77526.1"/>
    </source>
</evidence>
<dbReference type="InterPro" id="IPR009060">
    <property type="entry name" value="UBA-like_sf"/>
</dbReference>
<feature type="domain" description="UBX" evidence="2">
    <location>
        <begin position="483"/>
        <end position="561"/>
    </location>
</feature>
<dbReference type="GO" id="GO:0043161">
    <property type="term" value="P:proteasome-mediated ubiquitin-dependent protein catabolic process"/>
    <property type="evidence" value="ECO:0007669"/>
    <property type="project" value="TreeGrafter"/>
</dbReference>
<dbReference type="InterPro" id="IPR036249">
    <property type="entry name" value="Thioredoxin-like_sf"/>
</dbReference>
<dbReference type="CDD" id="cd02958">
    <property type="entry name" value="UAS"/>
    <property type="match status" value="1"/>
</dbReference>
<keyword evidence="4" id="KW-1185">Reference proteome</keyword>
<dbReference type="Gene3D" id="3.10.20.90">
    <property type="entry name" value="Phosphatidylinositol 3-kinase Catalytic Subunit, Chain A, domain 1"/>
    <property type="match status" value="1"/>
</dbReference>
<dbReference type="Pfam" id="PF13899">
    <property type="entry name" value="Thioredoxin_7"/>
    <property type="match status" value="1"/>
</dbReference>
<name>A0A2T2ZV25_9PEZI</name>
<dbReference type="CDD" id="cd01767">
    <property type="entry name" value="UBX"/>
    <property type="match status" value="1"/>
</dbReference>
<dbReference type="InterPro" id="IPR050730">
    <property type="entry name" value="UBX_domain-protein"/>
</dbReference>
<dbReference type="AlphaFoldDB" id="A0A2T2ZV25"/>
<dbReference type="SUPFAM" id="SSF52833">
    <property type="entry name" value="Thioredoxin-like"/>
    <property type="match status" value="1"/>
</dbReference>
<dbReference type="Pfam" id="PF00789">
    <property type="entry name" value="UBX"/>
    <property type="match status" value="1"/>
</dbReference>
<dbReference type="SUPFAM" id="SSF46934">
    <property type="entry name" value="UBA-like"/>
    <property type="match status" value="1"/>
</dbReference>
<dbReference type="Proteomes" id="UP000241462">
    <property type="component" value="Unassembled WGS sequence"/>
</dbReference>
<dbReference type="GO" id="GO:0043130">
    <property type="term" value="F:ubiquitin binding"/>
    <property type="evidence" value="ECO:0007669"/>
    <property type="project" value="TreeGrafter"/>
</dbReference>
<accession>A0A2T2ZV25</accession>
<reference evidence="3 4" key="1">
    <citation type="journal article" date="2018" name="Mycol. Prog.">
        <title>Coniella lustricola, a new species from submerged detritus.</title>
        <authorList>
            <person name="Raudabaugh D.B."/>
            <person name="Iturriaga T."/>
            <person name="Carver A."/>
            <person name="Mondo S."/>
            <person name="Pangilinan J."/>
            <person name="Lipzen A."/>
            <person name="He G."/>
            <person name="Amirebrahimi M."/>
            <person name="Grigoriev I.V."/>
            <person name="Miller A.N."/>
        </authorList>
    </citation>
    <scope>NUCLEOTIDE SEQUENCE [LARGE SCALE GENOMIC DNA]</scope>
    <source>
        <strain evidence="3 4">B22-T-1</strain>
    </source>
</reference>
<dbReference type="Gene3D" id="1.10.8.10">
    <property type="entry name" value="DNA helicase RuvA subunit, C-terminal domain"/>
    <property type="match status" value="1"/>
</dbReference>
<dbReference type="InParanoid" id="A0A2T2ZV25"/>
<dbReference type="SMART" id="SM00594">
    <property type="entry name" value="UAS"/>
    <property type="match status" value="1"/>
</dbReference>
<dbReference type="STRING" id="2025994.A0A2T2ZV25"/>
<dbReference type="FunCoup" id="A0A2T2ZV25">
    <property type="interactions" value="942"/>
</dbReference>
<dbReference type="InterPro" id="IPR006577">
    <property type="entry name" value="UAS"/>
</dbReference>
<dbReference type="CDD" id="cd14348">
    <property type="entry name" value="UBA_p47"/>
    <property type="match status" value="1"/>
</dbReference>
<dbReference type="GO" id="GO:0005634">
    <property type="term" value="C:nucleus"/>
    <property type="evidence" value="ECO:0007669"/>
    <property type="project" value="TreeGrafter"/>
</dbReference>
<dbReference type="InterPro" id="IPR001012">
    <property type="entry name" value="UBX_dom"/>
</dbReference>
<feature type="compositionally biased region" description="Low complexity" evidence="1">
    <location>
        <begin position="45"/>
        <end position="87"/>
    </location>
</feature>
<proteinExistence type="predicted"/>
<sequence>MDDAVAQFMAITDQNATVAAGCLSMTDGDVMAAVNMFFENPEIASSFSQSGPPAGAPSASVAATTGGSSSSDNPSSTAARSQAASRSLGRQDAAGVIHIDSDDDEVEVDDDFDIPDDIDADDENTNTDTLQRIAQESDDAAMARRLQEEMYGGGAPGAASPDEVRAPIARTTETLVAPSGFGVPEDDDFRLPTWRARQPQLRGNPFGQSIWEDDSQPSSRSFAQAAGGAASDRAQRLADLFRPPYDLMAHVSWDEARDEGKDDKKWILVNVQDMNDFNCQALNRDIWKDAAVVDLVKESFIFLQYSKDDPRATQYNTFYFPPHAQENRDNFPHVAIIDPRTGEQVKVWSGIPFPSAQDFHAQLVEFLDRYSLAVNSKNPVSKQKAPQKAVDVDRMTEEEMFEMAMRNSLETTNGNSSSAGADVHDPDALTKSIELEKGKGKAVAADDEVMTDAPGAEEAAADTAQNTVFASIAADQPHVEPALGPSVTRIQFRHADGRVIRRFALADPVRRIYEWLKAEPLGDKAGVEFELKVMPQGKDLLEDLDKTVEETGLKQATVMVEYIEA</sequence>
<dbReference type="PANTHER" id="PTHR23322:SF6">
    <property type="entry name" value="UBX DOMAIN-CONTAINING PROTEIN 7"/>
    <property type="match status" value="1"/>
</dbReference>
<evidence type="ECO:0000256" key="1">
    <source>
        <dbReference type="SAM" id="MobiDB-lite"/>
    </source>
</evidence>
<dbReference type="Gene3D" id="3.40.30.10">
    <property type="entry name" value="Glutaredoxin"/>
    <property type="match status" value="1"/>
</dbReference>
<protein>
    <recommendedName>
        <fullName evidence="2">UBX domain-containing protein</fullName>
    </recommendedName>
</protein>